<evidence type="ECO:0000313" key="2">
    <source>
        <dbReference type="Proteomes" id="UP001285263"/>
    </source>
</evidence>
<evidence type="ECO:0000313" key="1">
    <source>
        <dbReference type="EMBL" id="MDY0745293.1"/>
    </source>
</evidence>
<keyword evidence="2" id="KW-1185">Reference proteome</keyword>
<comment type="caution">
    <text evidence="1">The sequence shown here is derived from an EMBL/GenBank/DDBJ whole genome shotgun (WGS) entry which is preliminary data.</text>
</comment>
<reference evidence="1 2" key="1">
    <citation type="submission" date="2023-11" db="EMBL/GenBank/DDBJ databases">
        <title>Paucibacter sp. nov., isolated from fresh soil in Korea.</title>
        <authorList>
            <person name="Le N.T.T."/>
        </authorList>
    </citation>
    <scope>NUCLEOTIDE SEQUENCE [LARGE SCALE GENOMIC DNA]</scope>
    <source>
        <strain evidence="1 2">R3-3</strain>
    </source>
</reference>
<dbReference type="Proteomes" id="UP001285263">
    <property type="component" value="Unassembled WGS sequence"/>
</dbReference>
<organism evidence="1 2">
    <name type="scientific">Roseateles agri</name>
    <dbReference type="NCBI Taxonomy" id="3098619"/>
    <lineage>
        <taxon>Bacteria</taxon>
        <taxon>Pseudomonadati</taxon>
        <taxon>Pseudomonadota</taxon>
        <taxon>Betaproteobacteria</taxon>
        <taxon>Burkholderiales</taxon>
        <taxon>Sphaerotilaceae</taxon>
        <taxon>Roseateles</taxon>
    </lineage>
</organism>
<dbReference type="RefSeq" id="WP_320423203.1">
    <property type="nucleotide sequence ID" value="NZ_JAXCLA010000004.1"/>
</dbReference>
<proteinExistence type="predicted"/>
<protein>
    <submittedName>
        <fullName evidence="1">Uncharacterized protein</fullName>
    </submittedName>
</protein>
<sequence>MDDRLSGRWGDGTVELDLLLRARSPGGGFSGACSGRPMQGCAPASAGASAAFAGAVQSDGQPAAMAGVLFLDAPGGLPVLRLMHSRAGHEPQMLTLRPLAGPEALPAVPGLALPRGGRTLDLQRLRLVNHDPRSPLRLLDLLVDADGRCVGTLASPAEQRGAVQGFAGPQGLALTAAAPDGGSLCLVGWVDRDAGTAGLVVCQARALAYEQRQAAVSWRMEAFRITPG</sequence>
<dbReference type="EMBL" id="JAXCLA010000004">
    <property type="protein sequence ID" value="MDY0745293.1"/>
    <property type="molecule type" value="Genomic_DNA"/>
</dbReference>
<name>A0ABU5DHS1_9BURK</name>
<accession>A0ABU5DHS1</accession>
<gene>
    <name evidence="1" type="ORF">SNE35_12295</name>
</gene>